<dbReference type="InterPro" id="IPR023302">
    <property type="entry name" value="Pept_S9A_N"/>
</dbReference>
<keyword evidence="3" id="KW-0378">Hydrolase</keyword>
<proteinExistence type="inferred from homology"/>
<feature type="domain" description="Peptidase S9 prolyl oligopeptidase catalytic" evidence="11">
    <location>
        <begin position="443"/>
        <end position="650"/>
    </location>
</feature>
<dbReference type="Pfam" id="PF02897">
    <property type="entry name" value="Peptidase_S9_N"/>
    <property type="match status" value="1"/>
</dbReference>
<evidence type="ECO:0000256" key="1">
    <source>
        <dbReference type="ARBA" id="ARBA00005228"/>
    </source>
</evidence>
<evidence type="ECO:0000259" key="12">
    <source>
        <dbReference type="Pfam" id="PF02897"/>
    </source>
</evidence>
<keyword evidence="14" id="KW-1185">Reference proteome</keyword>
<sequence>MFKPRPWLLSLAITAALGLVACSDSTAPSSAGSSPDTAAAAAPVVQRPQKQYPIEDFLDTVAVGGASFSADASKILFSSSKSGVWNAYTMPAGGGDWTPVTQSSTDNVYAVGYFPHDDRILVTRDQGGNELNHLFLIDATGKETDLTPGEKLKAQFVDFNTAGDAFYVSSNERDPRYFDVYRYDAETLKRELIFSNDKGYEPALVSGDGRFVALTQSNTTNDNSLYLYELAGKKLTLLSEHEGNALFSAEDFSPDGKYLYYTSNAGSEYARLRRYELASGAHEDVQAESWDIAFSYFSPKGKYRVTGVNVDGATSIRLYDAATGAEVALPKLPAGELRGATFSNDEQNLALYLNGDRQPSDLYVFNLGQPGEPKRLTNTLSSKIDAEDLVETSVVRYQARDGLEIPNILWKPHQASAASKAPAILLIHGGPGGQTTRAWNYLAQYLANHGYVVLGVNNRGSSGYGKTFFAADDGKHGREPLWDCVDAKNYLKTLDYVDPDKIGIMGGSYGGYMTLAALAFQPEEFKVGVDIFGVSNWLRTLESIPPYWESFRKALYQEIGDPATQRDFLIETSPLFHADKITKPLLVLQGANDPRVIKPESDEIVAAVKKNGVPVEYVVFDDEGHGFAKKENQIASSAAILKFLDTYLKSDAPPPAVDAEATPEAPPADAPAKP</sequence>
<organism evidence="13 14">
    <name type="scientific">Ahniella affigens</name>
    <dbReference type="NCBI Taxonomy" id="2021234"/>
    <lineage>
        <taxon>Bacteria</taxon>
        <taxon>Pseudomonadati</taxon>
        <taxon>Pseudomonadota</taxon>
        <taxon>Gammaproteobacteria</taxon>
        <taxon>Lysobacterales</taxon>
        <taxon>Rhodanobacteraceae</taxon>
        <taxon>Ahniella</taxon>
    </lineage>
</organism>
<evidence type="ECO:0000256" key="7">
    <source>
        <dbReference type="ARBA" id="ARBA00032596"/>
    </source>
</evidence>
<evidence type="ECO:0000256" key="8">
    <source>
        <dbReference type="ARBA" id="ARBA00045885"/>
    </source>
</evidence>
<dbReference type="InterPro" id="IPR029058">
    <property type="entry name" value="AB_hydrolase_fold"/>
</dbReference>
<evidence type="ECO:0000313" key="14">
    <source>
        <dbReference type="Proteomes" id="UP000241074"/>
    </source>
</evidence>
<feature type="signal peptide" evidence="10">
    <location>
        <begin position="1"/>
        <end position="21"/>
    </location>
</feature>
<reference evidence="13 14" key="2">
    <citation type="submission" date="2018-03" db="EMBL/GenBank/DDBJ databases">
        <authorList>
            <person name="Keele B.F."/>
        </authorList>
    </citation>
    <scope>NUCLEOTIDE SEQUENCE [LARGE SCALE GENOMIC DNA]</scope>
    <source>
        <strain evidence="13 14">D13</strain>
    </source>
</reference>
<dbReference type="Pfam" id="PF00326">
    <property type="entry name" value="Peptidase_S9"/>
    <property type="match status" value="1"/>
</dbReference>
<dbReference type="PROSITE" id="PS00708">
    <property type="entry name" value="PRO_ENDOPEP_SER"/>
    <property type="match status" value="1"/>
</dbReference>
<evidence type="ECO:0000256" key="4">
    <source>
        <dbReference type="ARBA" id="ARBA00022825"/>
    </source>
</evidence>
<keyword evidence="5" id="KW-0007">Acetylation</keyword>
<dbReference type="GO" id="GO:0006508">
    <property type="term" value="P:proteolysis"/>
    <property type="evidence" value="ECO:0007669"/>
    <property type="project" value="UniProtKB-KW"/>
</dbReference>
<feature type="compositionally biased region" description="Pro residues" evidence="9">
    <location>
        <begin position="664"/>
        <end position="674"/>
    </location>
</feature>
<feature type="chain" id="PRO_5015134838" description="Acyl-peptide hydrolase" evidence="10">
    <location>
        <begin position="22"/>
        <end position="674"/>
    </location>
</feature>
<reference evidence="13 14" key="1">
    <citation type="submission" date="2018-03" db="EMBL/GenBank/DDBJ databases">
        <title>Ahniella affigens gen. nov., sp. nov., a gammaproteobacterium isolated from sandy soil near a stream.</title>
        <authorList>
            <person name="Ko Y."/>
            <person name="Kim J.-H."/>
        </authorList>
    </citation>
    <scope>NUCLEOTIDE SEQUENCE [LARGE SCALE GENOMIC DNA]</scope>
    <source>
        <strain evidence="13 14">D13</strain>
    </source>
</reference>
<dbReference type="SUPFAM" id="SSF53474">
    <property type="entry name" value="alpha/beta-Hydrolases"/>
    <property type="match status" value="1"/>
</dbReference>
<dbReference type="PANTHER" id="PTHR42776:SF27">
    <property type="entry name" value="DIPEPTIDYL PEPTIDASE FAMILY MEMBER 6"/>
    <property type="match status" value="1"/>
</dbReference>
<keyword evidence="10" id="KW-0732">Signal</keyword>
<feature type="region of interest" description="Disordered" evidence="9">
    <location>
        <begin position="652"/>
        <end position="674"/>
    </location>
</feature>
<keyword evidence="2" id="KW-0645">Protease</keyword>
<name>A0A2P1PR07_9GAMM</name>
<protein>
    <recommendedName>
        <fullName evidence="7">Acyl-peptide hydrolase</fullName>
    </recommendedName>
    <alternativeName>
        <fullName evidence="6">Acylaminoacyl-peptidase</fullName>
    </alternativeName>
</protein>
<evidence type="ECO:0000256" key="5">
    <source>
        <dbReference type="ARBA" id="ARBA00022990"/>
    </source>
</evidence>
<feature type="domain" description="Peptidase S9A N-terminal" evidence="12">
    <location>
        <begin position="123"/>
        <end position="365"/>
    </location>
</feature>
<comment type="function">
    <text evidence="8">This enzyme catalyzes the hydrolysis of the N-terminal peptide bond of an N-acetylated peptide to generate an N-acetylated amino acid and a peptide with a free N-terminus. It preferentially cleaves off Ac-Ala, Ac-Met and Ac-Ser. Also, involved in the degradation of oxidized and glycated proteins.</text>
</comment>
<dbReference type="PROSITE" id="PS51257">
    <property type="entry name" value="PROKAR_LIPOPROTEIN"/>
    <property type="match status" value="1"/>
</dbReference>
<dbReference type="Gene3D" id="2.120.10.30">
    <property type="entry name" value="TolB, C-terminal domain"/>
    <property type="match status" value="3"/>
</dbReference>
<dbReference type="PANTHER" id="PTHR42776">
    <property type="entry name" value="SERINE PEPTIDASE S9 FAMILY MEMBER"/>
    <property type="match status" value="1"/>
</dbReference>
<dbReference type="KEGG" id="xba:C7S18_08810"/>
<dbReference type="AlphaFoldDB" id="A0A2P1PR07"/>
<dbReference type="RefSeq" id="WP_106891210.1">
    <property type="nucleotide sequence ID" value="NZ_CP027860.1"/>
</dbReference>
<dbReference type="Proteomes" id="UP000241074">
    <property type="component" value="Chromosome"/>
</dbReference>
<evidence type="ECO:0000256" key="2">
    <source>
        <dbReference type="ARBA" id="ARBA00022670"/>
    </source>
</evidence>
<evidence type="ECO:0000256" key="6">
    <source>
        <dbReference type="ARBA" id="ARBA00032284"/>
    </source>
</evidence>
<evidence type="ECO:0000259" key="11">
    <source>
        <dbReference type="Pfam" id="PF00326"/>
    </source>
</evidence>
<gene>
    <name evidence="13" type="ORF">C7S18_08810</name>
</gene>
<comment type="similarity">
    <text evidence="1">Belongs to the peptidase S9A family.</text>
</comment>
<dbReference type="EMBL" id="CP027860">
    <property type="protein sequence ID" value="AVP97286.1"/>
    <property type="molecule type" value="Genomic_DNA"/>
</dbReference>
<evidence type="ECO:0000256" key="3">
    <source>
        <dbReference type="ARBA" id="ARBA00022801"/>
    </source>
</evidence>
<dbReference type="InterPro" id="IPR011042">
    <property type="entry name" value="6-blade_b-propeller_TolB-like"/>
</dbReference>
<dbReference type="InterPro" id="IPR002470">
    <property type="entry name" value="Peptidase_S9A"/>
</dbReference>
<dbReference type="InterPro" id="IPR002471">
    <property type="entry name" value="Pept_S9_AS"/>
</dbReference>
<dbReference type="PRINTS" id="PR00862">
    <property type="entry name" value="PROLIGOPTASE"/>
</dbReference>
<dbReference type="InterPro" id="IPR001375">
    <property type="entry name" value="Peptidase_S9_cat"/>
</dbReference>
<keyword evidence="4" id="KW-0720">Serine protease</keyword>
<dbReference type="SUPFAM" id="SSF82171">
    <property type="entry name" value="DPP6 N-terminal domain-like"/>
    <property type="match status" value="1"/>
</dbReference>
<evidence type="ECO:0000256" key="10">
    <source>
        <dbReference type="SAM" id="SignalP"/>
    </source>
</evidence>
<evidence type="ECO:0000256" key="9">
    <source>
        <dbReference type="SAM" id="MobiDB-lite"/>
    </source>
</evidence>
<evidence type="ECO:0000313" key="13">
    <source>
        <dbReference type="EMBL" id="AVP97286.1"/>
    </source>
</evidence>
<dbReference type="Gene3D" id="3.40.50.1820">
    <property type="entry name" value="alpha/beta hydrolase"/>
    <property type="match status" value="1"/>
</dbReference>
<dbReference type="GO" id="GO:0004252">
    <property type="term" value="F:serine-type endopeptidase activity"/>
    <property type="evidence" value="ECO:0007669"/>
    <property type="project" value="InterPro"/>
</dbReference>
<accession>A0A2P1PR07</accession>
<dbReference type="OrthoDB" id="4269629at2"/>